<sequence>MYLNYLMVKNYKSLKELEIKFSKGKNIIIGRNNAGKSNIIKAIDLVLGEANPVYKNIRIDDFYYDKERNDFESKLMIYCDLRKSESENFEFEKANEERVFYVFNISSYKPTFNELERITEFFRDDDFSDRNGVDFEKKKFTWEQIIKNYQHYAFLFFAIRNCENLSKKLLFFVFDHSQQGTTSLYVYPYFPVIKNSLIKSFVMPSFRSPNEQLKLNNYSWSGKLFKNLIDKTSDNELKKIINALNIKSDIIFENIKSQIQNEIFVIGFPETDVNFQMCNDTIDDLYKNVEIFVDDGFKSELTQKGSGIQSAVIIDLFAFYTKHTTNKTSSLLCIEEPELFLHPHGCRVINKKINEFLYNTQNEEQPFNQVIMTTHNVEFLKGADKKSTIYIVTKVGNSTRAREIKLESYKHLLLDNNQNELFFAEKVILCEGYDMYLVKFVADEIMPYQLDLYNVSVIETGGKNNFIRYLELIKEKLGLKCAILADFDYLLRDEKRDENGRIVKKSNIEDIEKFFSDNKDIFVALKALRKKIKQKYPGEFEKAKHISSFENDKEIYYNLMQLINDLKKLGVFILYGEIEDLFIDEQVRNRYCDKEKNKLSLASILEINNDILGGGKKISEIINIKPIEELVKFVINI</sequence>
<dbReference type="InterPro" id="IPR051396">
    <property type="entry name" value="Bact_Antivir_Def_Nuclease"/>
</dbReference>
<feature type="domain" description="Endonuclease GajA/Old nuclease/RecF-like AAA" evidence="1">
    <location>
        <begin position="1"/>
        <end position="378"/>
    </location>
</feature>
<accession>E4SA22</accession>
<name>E4SA22_CALA7</name>
<dbReference type="AlphaFoldDB" id="E4SA22"/>
<reference evidence="3 4" key="2">
    <citation type="journal article" date="2011" name="J. Bacteriol.">
        <title>Complete genome sequences for the anaerobic, extremely thermophilic plant biomass-degrading bacteria Caldicellulosiruptor hydrothermalis, Caldicellulosiruptor kristjanssonii, Caldicellulosiruptor kronotskyensis, Caldicellulosiruptor owensenis, and Caldicellulosiruptor lactoaceticus.</title>
        <authorList>
            <person name="Blumer-Schuette S.E."/>
            <person name="Ozdemir I."/>
            <person name="Mistry D."/>
            <person name="Lucas S."/>
            <person name="Lapidus A."/>
            <person name="Cheng J.F."/>
            <person name="Goodwin L.A."/>
            <person name="Pitluck S."/>
            <person name="Land M.L."/>
            <person name="Hauser L.J."/>
            <person name="Woyke T."/>
            <person name="Mikhailova N."/>
            <person name="Pati A."/>
            <person name="Kyrpides N.C."/>
            <person name="Ivanova N."/>
            <person name="Detter J.C."/>
            <person name="Walston-Davenport K."/>
            <person name="Han S."/>
            <person name="Adams M.W."/>
            <person name="Kelly R.M."/>
        </authorList>
    </citation>
    <scope>NUCLEOTIDE SEQUENCE [LARGE SCALE GENOMIC DNA]</scope>
    <source>
        <strain evidence="4">ATCC 700853 / DSM 12137 / I77R1B</strain>
    </source>
</reference>
<dbReference type="SUPFAM" id="SSF52540">
    <property type="entry name" value="P-loop containing nucleoside triphosphate hydrolases"/>
    <property type="match status" value="1"/>
</dbReference>
<evidence type="ECO:0000313" key="4">
    <source>
        <dbReference type="Proteomes" id="UP000009256"/>
    </source>
</evidence>
<dbReference type="Gene3D" id="3.40.50.300">
    <property type="entry name" value="P-loop containing nucleotide triphosphate hydrolases"/>
    <property type="match status" value="2"/>
</dbReference>
<dbReference type="OrthoDB" id="308933at2"/>
<evidence type="ECO:0000259" key="2">
    <source>
        <dbReference type="Pfam" id="PF20469"/>
    </source>
</evidence>
<organism evidence="3 4">
    <name type="scientific">Caldicellulosiruptor acetigenus (strain ATCC 700853 / DSM 12137 / I77R1B)</name>
    <name type="common">Caldicellulosiruptor kristjanssonii</name>
    <dbReference type="NCBI Taxonomy" id="632335"/>
    <lineage>
        <taxon>Bacteria</taxon>
        <taxon>Bacillati</taxon>
        <taxon>Bacillota</taxon>
        <taxon>Bacillota incertae sedis</taxon>
        <taxon>Caldicellulosiruptorales</taxon>
        <taxon>Caldicellulosiruptoraceae</taxon>
        <taxon>Caldicellulosiruptor</taxon>
    </lineage>
</organism>
<protein>
    <submittedName>
        <fullName evidence="3">SMC domain protein</fullName>
    </submittedName>
</protein>
<dbReference type="Pfam" id="PF20469">
    <property type="entry name" value="OLD-like_TOPRIM"/>
    <property type="match status" value="1"/>
</dbReference>
<dbReference type="InterPro" id="IPR027417">
    <property type="entry name" value="P-loop_NTPase"/>
</dbReference>
<dbReference type="EMBL" id="CP002326">
    <property type="protein sequence ID" value="ADQ41107.1"/>
    <property type="molecule type" value="Genomic_DNA"/>
</dbReference>
<dbReference type="CDD" id="cd01026">
    <property type="entry name" value="TOPRIM_OLD"/>
    <property type="match status" value="1"/>
</dbReference>
<dbReference type="InterPro" id="IPR034139">
    <property type="entry name" value="TOPRIM_OLD"/>
</dbReference>
<gene>
    <name evidence="3" type="ordered locus">Calkr_1614</name>
</gene>
<dbReference type="Pfam" id="PF13175">
    <property type="entry name" value="AAA_15"/>
    <property type="match status" value="1"/>
</dbReference>
<dbReference type="eggNOG" id="COG3593">
    <property type="taxonomic scope" value="Bacteria"/>
</dbReference>
<reference key="1">
    <citation type="submission" date="2010-11" db="EMBL/GenBank/DDBJ databases">
        <title>Complete sequence of chromosome of Caldicellulosiruptor kristjanssonii 177R1B.</title>
        <authorList>
            <consortium name="US DOE Joint Genome Institute"/>
            <person name="Lucas S."/>
            <person name="Copeland A."/>
            <person name="Lapidus A."/>
            <person name="Cheng J.-F."/>
            <person name="Bruce D."/>
            <person name="Goodwin L."/>
            <person name="Pitluck S."/>
            <person name="Davenport K."/>
            <person name="Detter J.C."/>
            <person name="Han C."/>
            <person name="Tapia R."/>
            <person name="Land M."/>
            <person name="Hauser L."/>
            <person name="Jeffries C."/>
            <person name="Kyrpides N."/>
            <person name="Ivanova N."/>
            <person name="Mikhailova N."/>
            <person name="Blumer-Schuette S.E."/>
            <person name="Kelly R.M."/>
            <person name="Woyke T."/>
        </authorList>
    </citation>
    <scope>NUCLEOTIDE SEQUENCE</scope>
    <source>
        <strain>177R1B</strain>
    </source>
</reference>
<dbReference type="KEGG" id="cki:Calkr_1614"/>
<dbReference type="eggNOG" id="COG1195">
    <property type="taxonomic scope" value="Bacteria"/>
</dbReference>
<evidence type="ECO:0000259" key="1">
    <source>
        <dbReference type="Pfam" id="PF13175"/>
    </source>
</evidence>
<dbReference type="STRING" id="632335.Calkr_1614"/>
<dbReference type="Proteomes" id="UP000009256">
    <property type="component" value="Chromosome"/>
</dbReference>
<dbReference type="PANTHER" id="PTHR43581">
    <property type="entry name" value="ATP/GTP PHOSPHATASE"/>
    <property type="match status" value="1"/>
</dbReference>
<evidence type="ECO:0000313" key="3">
    <source>
        <dbReference type="EMBL" id="ADQ41107.1"/>
    </source>
</evidence>
<dbReference type="HOGENOM" id="CLU_397221_0_0_9"/>
<feature type="domain" description="OLD protein-like TOPRIM" evidence="2">
    <location>
        <begin position="422"/>
        <end position="488"/>
    </location>
</feature>
<dbReference type="PANTHER" id="PTHR43581:SF4">
    <property type="entry name" value="ATP_GTP PHOSPHATASE"/>
    <property type="match status" value="1"/>
</dbReference>
<dbReference type="InterPro" id="IPR041685">
    <property type="entry name" value="AAA_GajA/Old/RecF-like"/>
</dbReference>
<proteinExistence type="predicted"/>
<dbReference type="RefSeq" id="WP_013432871.1">
    <property type="nucleotide sequence ID" value="NC_014721.1"/>
</dbReference>
<keyword evidence="4" id="KW-1185">Reference proteome</keyword>